<feature type="compositionally biased region" description="Acidic residues" evidence="21">
    <location>
        <begin position="259"/>
        <end position="268"/>
    </location>
</feature>
<feature type="region of interest" description="Disordered" evidence="21">
    <location>
        <begin position="571"/>
        <end position="593"/>
    </location>
</feature>
<comment type="subcellular location">
    <subcellularLocation>
        <location evidence="1">Mitochondrion outer membrane</location>
        <topology evidence="1">Multi-pass membrane protein</topology>
    </subcellularLocation>
</comment>
<dbReference type="STRING" id="2282107.A0A286USC1"/>
<keyword evidence="6" id="KW-0560">Oxidoreductase</keyword>
<dbReference type="Proteomes" id="UP000217199">
    <property type="component" value="Unassembled WGS sequence"/>
</dbReference>
<comment type="catalytic activity">
    <reaction evidence="16">
        <text>leukotriene C4 = leukotriene A4 + glutathione</text>
        <dbReference type="Rhea" id="RHEA:17617"/>
        <dbReference type="ChEBI" id="CHEBI:57463"/>
        <dbReference type="ChEBI" id="CHEBI:57925"/>
        <dbReference type="ChEBI" id="CHEBI:57973"/>
        <dbReference type="EC" id="4.4.1.20"/>
    </reaction>
    <physiologicalReaction direction="right-to-left" evidence="16">
        <dbReference type="Rhea" id="RHEA:17619"/>
    </physiologicalReaction>
</comment>
<keyword evidence="2" id="KW-0808">Transferase</keyword>
<dbReference type="EMBL" id="NBII01000002">
    <property type="protein sequence ID" value="PAV22488.1"/>
    <property type="molecule type" value="Genomic_DNA"/>
</dbReference>
<evidence type="ECO:0000256" key="18">
    <source>
        <dbReference type="ARBA" id="ARBA00069748"/>
    </source>
</evidence>
<evidence type="ECO:0000256" key="8">
    <source>
        <dbReference type="ARBA" id="ARBA00023128"/>
    </source>
</evidence>
<dbReference type="EC" id="4.4.1.20" evidence="15"/>
<keyword evidence="7" id="KW-0443">Lipid metabolism</keyword>
<keyword evidence="12" id="KW-0449">Lipoprotein</keyword>
<evidence type="ECO:0000256" key="7">
    <source>
        <dbReference type="ARBA" id="ARBA00023098"/>
    </source>
</evidence>
<dbReference type="InterPro" id="IPR001129">
    <property type="entry name" value="Membr-assoc_MAPEG"/>
</dbReference>
<feature type="compositionally biased region" description="Basic and acidic residues" evidence="21">
    <location>
        <begin position="365"/>
        <end position="375"/>
    </location>
</feature>
<keyword evidence="8" id="KW-0496">Mitochondrion</keyword>
<evidence type="ECO:0000313" key="23">
    <source>
        <dbReference type="EMBL" id="PAV22488.1"/>
    </source>
</evidence>
<dbReference type="Gene3D" id="1.20.120.550">
    <property type="entry name" value="Membrane associated eicosanoid/glutathione metabolism-like domain"/>
    <property type="match status" value="1"/>
</dbReference>
<sequence length="678" mass="73480">MPSIVVPQGFSYVLAVATSTFFLNMWQGIRVGAARKAAKIAYPQMYAEVSEAKSNAAANKFNCTQRAHQNTLESYPHVLTGMVIVGLKRPYVAATLGGAWVIGRILYTLGYATGEPAKRMSRGGILQMIATLGMYFTSAYTVYEFVTEGPSQPPDMLKSDTNTNNAPPSTTAPRRPFLSTSLSDFALHASTSSSPFNGDEMSVLQPKDDSAPLIKRMRRPTIIHNWLLGEGRVNSPLSNTFTIPSPRGSKGKERCGGRDDDETTDMNDSDAATRFRDKDRMTTDSSSPSSDSNGSTPPLRFENPRLEEVTERPKPSPMDISRSASPASALKPPADIQEPSISSRTASRRLSCPPRPTRLLTLRAEAAHPEESEIKHEAQFQRLVVSLSGLPPGFGPSRSSRTHSDKGRYPEEATNDDEFQREDTPSDDGEDEDDGPQSSIMLNYKIPSGSEPINITKPGTPAPSILGTPEEHNYLRGVSESPGNFMDVDLPNQVMGSPALTSTSIPPYQWRQTPPPTTSSAVRTAKRKYEDRFDPYAPSAKRRAVSPSISQLKERDIVSPIVIPRSPVLKPRQSFSHSHSQANSATSSPTISHSNSFSYGNGVGNSAGNGYPIQLSGNGHHRSGSSSSVVSSPTVRASMILASPILRPVPRLAKRANGDEEKIVDGAGENLRDLNIGR</sequence>
<comment type="pathway">
    <text evidence="14">Lipid metabolism; arachidonate metabolism.</text>
</comment>
<evidence type="ECO:0000256" key="9">
    <source>
        <dbReference type="ARBA" id="ARBA00023136"/>
    </source>
</evidence>
<keyword evidence="11" id="KW-0456">Lyase</keyword>
<comment type="catalytic activity">
    <reaction evidence="17">
        <text>15-deoxy-Delta(12,14)-prostaglandin J2 + glutathione = 15-deoxy-Delta(12,14)-prostaglandin J2-S-(R)-glutathione</text>
        <dbReference type="Rhea" id="RHEA:75963"/>
        <dbReference type="ChEBI" id="CHEBI:57925"/>
        <dbReference type="ChEBI" id="CHEBI:85236"/>
        <dbReference type="ChEBI" id="CHEBI:194498"/>
    </reaction>
    <physiologicalReaction direction="left-to-right" evidence="17">
        <dbReference type="Rhea" id="RHEA:75964"/>
    </physiologicalReaction>
</comment>
<feature type="compositionally biased region" description="Acidic residues" evidence="21">
    <location>
        <begin position="413"/>
        <end position="435"/>
    </location>
</feature>
<dbReference type="GO" id="GO:0004364">
    <property type="term" value="F:glutathione transferase activity"/>
    <property type="evidence" value="ECO:0007669"/>
    <property type="project" value="TreeGrafter"/>
</dbReference>
<feature type="region of interest" description="Disordered" evidence="21">
    <location>
        <begin position="387"/>
        <end position="551"/>
    </location>
</feature>
<feature type="compositionally biased region" description="Basic and acidic residues" evidence="21">
    <location>
        <begin position="271"/>
        <end position="282"/>
    </location>
</feature>
<evidence type="ECO:0000256" key="3">
    <source>
        <dbReference type="ARBA" id="ARBA00022692"/>
    </source>
</evidence>
<feature type="region of interest" description="Disordered" evidence="21">
    <location>
        <begin position="191"/>
        <end position="212"/>
    </location>
</feature>
<dbReference type="PANTHER" id="PTHR10250:SF26">
    <property type="entry name" value="GLUTATHIONE S-TRANSFERASE 3, MITOCHONDRIAL"/>
    <property type="match status" value="1"/>
</dbReference>
<reference evidence="23 24" key="1">
    <citation type="journal article" date="2017" name="Mol. Ecol.">
        <title>Comparative and population genomic landscape of Phellinus noxius: A hypervariable fungus causing root rot in trees.</title>
        <authorList>
            <person name="Chung C.L."/>
            <person name="Lee T.J."/>
            <person name="Akiba M."/>
            <person name="Lee H.H."/>
            <person name="Kuo T.H."/>
            <person name="Liu D."/>
            <person name="Ke H.M."/>
            <person name="Yokoi T."/>
            <person name="Roa M.B."/>
            <person name="Lu M.J."/>
            <person name="Chang Y.Y."/>
            <person name="Ann P.J."/>
            <person name="Tsai J.N."/>
            <person name="Chen C.Y."/>
            <person name="Tzean S.S."/>
            <person name="Ota Y."/>
            <person name="Hattori T."/>
            <person name="Sahashi N."/>
            <person name="Liou R.F."/>
            <person name="Kikuchi T."/>
            <person name="Tsai I.J."/>
        </authorList>
    </citation>
    <scope>NUCLEOTIDE SEQUENCE [LARGE SCALE GENOMIC DNA]</scope>
    <source>
        <strain evidence="23 24">FFPRI411160</strain>
    </source>
</reference>
<evidence type="ECO:0000256" key="17">
    <source>
        <dbReference type="ARBA" id="ARBA00051411"/>
    </source>
</evidence>
<evidence type="ECO:0000256" key="5">
    <source>
        <dbReference type="ARBA" id="ARBA00022989"/>
    </source>
</evidence>
<dbReference type="FunFam" id="1.20.120.550:FF:000004">
    <property type="entry name" value="Microsomal glutathione S-transferase 3"/>
    <property type="match status" value="1"/>
</dbReference>
<evidence type="ECO:0000256" key="1">
    <source>
        <dbReference type="ARBA" id="ARBA00004374"/>
    </source>
</evidence>
<feature type="compositionally biased region" description="Polar residues" evidence="21">
    <location>
        <begin position="499"/>
        <end position="522"/>
    </location>
</feature>
<dbReference type="GO" id="GO:0004602">
    <property type="term" value="F:glutathione peroxidase activity"/>
    <property type="evidence" value="ECO:0007669"/>
    <property type="project" value="TreeGrafter"/>
</dbReference>
<keyword evidence="24" id="KW-1185">Reference proteome</keyword>
<evidence type="ECO:0000256" key="19">
    <source>
        <dbReference type="ARBA" id="ARBA00075145"/>
    </source>
</evidence>
<organism evidence="23 24">
    <name type="scientific">Pyrrhoderma noxium</name>
    <dbReference type="NCBI Taxonomy" id="2282107"/>
    <lineage>
        <taxon>Eukaryota</taxon>
        <taxon>Fungi</taxon>
        <taxon>Dikarya</taxon>
        <taxon>Basidiomycota</taxon>
        <taxon>Agaricomycotina</taxon>
        <taxon>Agaricomycetes</taxon>
        <taxon>Hymenochaetales</taxon>
        <taxon>Hymenochaetaceae</taxon>
        <taxon>Pyrrhoderma</taxon>
    </lineage>
</organism>
<dbReference type="InterPro" id="IPR050997">
    <property type="entry name" value="MAPEG"/>
</dbReference>
<dbReference type="InterPro" id="IPR023352">
    <property type="entry name" value="MAPEG-like_dom_sf"/>
</dbReference>
<feature type="compositionally biased region" description="Low complexity" evidence="21">
    <location>
        <begin position="283"/>
        <end position="298"/>
    </location>
</feature>
<keyword evidence="3 22" id="KW-0812">Transmembrane</keyword>
<evidence type="ECO:0000313" key="24">
    <source>
        <dbReference type="Proteomes" id="UP000217199"/>
    </source>
</evidence>
<dbReference type="GO" id="GO:0006629">
    <property type="term" value="P:lipid metabolic process"/>
    <property type="evidence" value="ECO:0007669"/>
    <property type="project" value="UniProtKB-KW"/>
</dbReference>
<dbReference type="AlphaFoldDB" id="A0A286USC1"/>
<proteinExistence type="predicted"/>
<feature type="region of interest" description="Disordered" evidence="21">
    <location>
        <begin position="610"/>
        <end position="632"/>
    </location>
</feature>
<feature type="region of interest" description="Disordered" evidence="21">
    <location>
        <begin position="151"/>
        <end position="177"/>
    </location>
</feature>
<evidence type="ECO:0000256" key="14">
    <source>
        <dbReference type="ARBA" id="ARBA00037916"/>
    </source>
</evidence>
<evidence type="ECO:0000256" key="2">
    <source>
        <dbReference type="ARBA" id="ARBA00022679"/>
    </source>
</evidence>
<protein>
    <recommendedName>
        <fullName evidence="18">Glutathione S-transferase 3, mitochondrial</fullName>
        <ecNumber evidence="15">4.4.1.20</ecNumber>
    </recommendedName>
    <alternativeName>
        <fullName evidence="19">Glutathione peroxidase MGST3</fullName>
    </alternativeName>
    <alternativeName>
        <fullName evidence="20">LTC4 synthase MGST3</fullName>
    </alternativeName>
</protein>
<accession>A0A286USC1</accession>
<feature type="compositionally biased region" description="Basic and acidic residues" evidence="21">
    <location>
        <begin position="402"/>
        <end position="411"/>
    </location>
</feature>
<evidence type="ECO:0000256" key="6">
    <source>
        <dbReference type="ARBA" id="ARBA00023002"/>
    </source>
</evidence>
<feature type="compositionally biased region" description="Low complexity" evidence="21">
    <location>
        <begin position="321"/>
        <end position="334"/>
    </location>
</feature>
<feature type="region of interest" description="Disordered" evidence="21">
    <location>
        <begin position="233"/>
        <end position="375"/>
    </location>
</feature>
<dbReference type="GO" id="GO:0005741">
    <property type="term" value="C:mitochondrial outer membrane"/>
    <property type="evidence" value="ECO:0007669"/>
    <property type="project" value="UniProtKB-SubCell"/>
</dbReference>
<evidence type="ECO:0000256" key="4">
    <source>
        <dbReference type="ARBA" id="ARBA00022787"/>
    </source>
</evidence>
<keyword evidence="5 22" id="KW-1133">Transmembrane helix</keyword>
<dbReference type="SUPFAM" id="SSF161084">
    <property type="entry name" value="MAPEG domain-like"/>
    <property type="match status" value="1"/>
</dbReference>
<dbReference type="PANTHER" id="PTHR10250">
    <property type="entry name" value="MICROSOMAL GLUTATHIONE S-TRANSFERASE"/>
    <property type="match status" value="1"/>
</dbReference>
<dbReference type="OrthoDB" id="5396103at2759"/>
<evidence type="ECO:0000256" key="22">
    <source>
        <dbReference type="SAM" id="Phobius"/>
    </source>
</evidence>
<evidence type="ECO:0000256" key="11">
    <source>
        <dbReference type="ARBA" id="ARBA00023239"/>
    </source>
</evidence>
<name>A0A286USC1_9AGAM</name>
<evidence type="ECO:0000256" key="12">
    <source>
        <dbReference type="ARBA" id="ARBA00023288"/>
    </source>
</evidence>
<comment type="pathway">
    <text evidence="13">Lipid metabolism; leukotriene C4 biosynthesis.</text>
</comment>
<dbReference type="InParanoid" id="A0A286USC1"/>
<dbReference type="Pfam" id="PF01124">
    <property type="entry name" value="MAPEG"/>
    <property type="match status" value="1"/>
</dbReference>
<evidence type="ECO:0000256" key="15">
    <source>
        <dbReference type="ARBA" id="ARBA00039056"/>
    </source>
</evidence>
<evidence type="ECO:0000256" key="16">
    <source>
        <dbReference type="ARBA" id="ARBA00049298"/>
    </source>
</evidence>
<dbReference type="GO" id="GO:0004464">
    <property type="term" value="F:leukotriene-C4 synthase activity"/>
    <property type="evidence" value="ECO:0007669"/>
    <property type="project" value="UniProtKB-EC"/>
</dbReference>
<feature type="compositionally biased region" description="Polar residues" evidence="21">
    <location>
        <begin position="573"/>
        <end position="593"/>
    </location>
</feature>
<feature type="compositionally biased region" description="Basic and acidic residues" evidence="21">
    <location>
        <begin position="302"/>
        <end position="314"/>
    </location>
</feature>
<evidence type="ECO:0000256" key="20">
    <source>
        <dbReference type="ARBA" id="ARBA00076908"/>
    </source>
</evidence>
<feature type="transmembrane region" description="Helical" evidence="22">
    <location>
        <begin position="6"/>
        <end position="26"/>
    </location>
</feature>
<comment type="caution">
    <text evidence="23">The sequence shown here is derived from an EMBL/GenBank/DDBJ whole genome shotgun (WGS) entry which is preliminary data.</text>
</comment>
<keyword evidence="4" id="KW-1000">Mitochondrion outer membrane</keyword>
<gene>
    <name evidence="23" type="ORF">PNOK_0244500</name>
</gene>
<evidence type="ECO:0000256" key="13">
    <source>
        <dbReference type="ARBA" id="ARBA00037884"/>
    </source>
</evidence>
<feature type="compositionally biased region" description="Low complexity" evidence="21">
    <location>
        <begin position="161"/>
        <end position="173"/>
    </location>
</feature>
<keyword evidence="9 22" id="KW-0472">Membrane</keyword>
<evidence type="ECO:0000256" key="10">
    <source>
        <dbReference type="ARBA" id="ARBA00023139"/>
    </source>
</evidence>
<evidence type="ECO:0000256" key="21">
    <source>
        <dbReference type="SAM" id="MobiDB-lite"/>
    </source>
</evidence>
<dbReference type="GO" id="GO:0005783">
    <property type="term" value="C:endoplasmic reticulum"/>
    <property type="evidence" value="ECO:0007669"/>
    <property type="project" value="TreeGrafter"/>
</dbReference>
<keyword evidence="10" id="KW-0564">Palmitate</keyword>
<dbReference type="GO" id="GO:0005635">
    <property type="term" value="C:nuclear envelope"/>
    <property type="evidence" value="ECO:0007669"/>
    <property type="project" value="TreeGrafter"/>
</dbReference>